<reference evidence="1" key="1">
    <citation type="submission" date="2020-04" db="EMBL/GenBank/DDBJ databases">
        <authorList>
            <person name="Chiriac C."/>
            <person name="Salcher M."/>
            <person name="Ghai R."/>
            <person name="Kavagutti S V."/>
        </authorList>
    </citation>
    <scope>NUCLEOTIDE SEQUENCE</scope>
</reference>
<sequence>MKCIECKWFVCASNDQYGLCKRYPIAQNKTQQDWCGEFNAKVEIQKLEIKFEEPNQYEYDIHTDSVELKPKRGRKPKA</sequence>
<accession>A0A6J5KQR8</accession>
<protein>
    <submittedName>
        <fullName evidence="1">Uncharacterized protein</fullName>
    </submittedName>
</protein>
<organism evidence="1">
    <name type="scientific">uncultured Caudovirales phage</name>
    <dbReference type="NCBI Taxonomy" id="2100421"/>
    <lineage>
        <taxon>Viruses</taxon>
        <taxon>Duplodnaviria</taxon>
        <taxon>Heunggongvirae</taxon>
        <taxon>Uroviricota</taxon>
        <taxon>Caudoviricetes</taxon>
        <taxon>Peduoviridae</taxon>
        <taxon>Maltschvirus</taxon>
        <taxon>Maltschvirus maltsch</taxon>
    </lineage>
</organism>
<proteinExistence type="predicted"/>
<name>A0A6J5KQR8_9CAUD</name>
<dbReference type="EMBL" id="LR796168">
    <property type="protein sequence ID" value="CAB4123343.1"/>
    <property type="molecule type" value="Genomic_DNA"/>
</dbReference>
<evidence type="ECO:0000313" key="1">
    <source>
        <dbReference type="EMBL" id="CAB4123343.1"/>
    </source>
</evidence>
<gene>
    <name evidence="1" type="ORF">UFOVP41_32</name>
</gene>